<dbReference type="InterPro" id="IPR006094">
    <property type="entry name" value="Oxid_FAD_bind_N"/>
</dbReference>
<dbReference type="GO" id="GO:0071949">
    <property type="term" value="F:FAD binding"/>
    <property type="evidence" value="ECO:0007669"/>
    <property type="project" value="InterPro"/>
</dbReference>
<dbReference type="PANTHER" id="PTHR42934:SF1">
    <property type="entry name" value="GLYCOLATE OXIDASE SUBUNIT GLCD"/>
    <property type="match status" value="1"/>
</dbReference>
<evidence type="ECO:0000256" key="1">
    <source>
        <dbReference type="ARBA" id="ARBA00001974"/>
    </source>
</evidence>
<protein>
    <submittedName>
        <fullName evidence="6">Glycolate oxidase subunit GlcD</fullName>
    </submittedName>
</protein>
<dbReference type="Pfam" id="PF02913">
    <property type="entry name" value="FAD-oxidase_C"/>
    <property type="match status" value="1"/>
</dbReference>
<dbReference type="PANTHER" id="PTHR42934">
    <property type="entry name" value="GLYCOLATE OXIDASE SUBUNIT GLCD"/>
    <property type="match status" value="1"/>
</dbReference>
<keyword evidence="2" id="KW-0285">Flavoprotein</keyword>
<dbReference type="GO" id="GO:0016491">
    <property type="term" value="F:oxidoreductase activity"/>
    <property type="evidence" value="ECO:0007669"/>
    <property type="project" value="UniProtKB-KW"/>
</dbReference>
<comment type="cofactor">
    <cofactor evidence="1">
        <name>FAD</name>
        <dbReference type="ChEBI" id="CHEBI:57692"/>
    </cofactor>
</comment>
<dbReference type="InterPro" id="IPR036318">
    <property type="entry name" value="FAD-bd_PCMH-like_sf"/>
</dbReference>
<dbReference type="InterPro" id="IPR016171">
    <property type="entry name" value="Vanillyl_alc_oxidase_C-sub2"/>
</dbReference>
<dbReference type="Gene3D" id="3.30.70.2740">
    <property type="match status" value="1"/>
</dbReference>
<keyword evidence="4" id="KW-0560">Oxidoreductase</keyword>
<dbReference type="Gene3D" id="3.30.465.10">
    <property type="match status" value="1"/>
</dbReference>
<dbReference type="InterPro" id="IPR016164">
    <property type="entry name" value="FAD-linked_Oxase-like_C"/>
</dbReference>
<dbReference type="RefSeq" id="WP_179981143.1">
    <property type="nucleotide sequence ID" value="NZ_LT608333.1"/>
</dbReference>
<dbReference type="InterPro" id="IPR016169">
    <property type="entry name" value="FAD-bd_PCMH_sub2"/>
</dbReference>
<dbReference type="Pfam" id="PF01565">
    <property type="entry name" value="FAD_binding_4"/>
    <property type="match status" value="1"/>
</dbReference>
<gene>
    <name evidence="6" type="primary">glcD</name>
    <name evidence="6" type="ORF">KL86DES1_21912</name>
</gene>
<dbReference type="InterPro" id="IPR004113">
    <property type="entry name" value="FAD-bd_oxidored_4_C"/>
</dbReference>
<dbReference type="AlphaFoldDB" id="A0A212LA30"/>
<accession>A0A212LA30</accession>
<dbReference type="PROSITE" id="PS51387">
    <property type="entry name" value="FAD_PCMH"/>
    <property type="match status" value="1"/>
</dbReference>
<dbReference type="SUPFAM" id="SSF56176">
    <property type="entry name" value="FAD-binding/transporter-associated domain-like"/>
    <property type="match status" value="1"/>
</dbReference>
<name>A0A212LA30_9BACT</name>
<feature type="domain" description="FAD-binding PCMH-type" evidence="5">
    <location>
        <begin position="39"/>
        <end position="218"/>
    </location>
</feature>
<proteinExistence type="predicted"/>
<dbReference type="Gene3D" id="1.10.45.10">
    <property type="entry name" value="Vanillyl-alcohol Oxidase, Chain A, domain 4"/>
    <property type="match status" value="1"/>
</dbReference>
<evidence type="ECO:0000259" key="5">
    <source>
        <dbReference type="PROSITE" id="PS51387"/>
    </source>
</evidence>
<dbReference type="InterPro" id="IPR051914">
    <property type="entry name" value="FAD-linked_OxidoTrans_Type4"/>
</dbReference>
<evidence type="ECO:0000256" key="2">
    <source>
        <dbReference type="ARBA" id="ARBA00022630"/>
    </source>
</evidence>
<dbReference type="SUPFAM" id="SSF55103">
    <property type="entry name" value="FAD-linked oxidases, C-terminal domain"/>
    <property type="match status" value="1"/>
</dbReference>
<dbReference type="FunFam" id="1.10.45.10:FF:000001">
    <property type="entry name" value="D-lactate dehydrogenase mitochondrial"/>
    <property type="match status" value="1"/>
</dbReference>
<evidence type="ECO:0000256" key="4">
    <source>
        <dbReference type="ARBA" id="ARBA00023002"/>
    </source>
</evidence>
<reference evidence="6" key="1">
    <citation type="submission" date="2016-08" db="EMBL/GenBank/DDBJ databases">
        <authorList>
            <person name="Seilhamer J.J."/>
        </authorList>
    </citation>
    <scope>NUCLEOTIDE SEQUENCE</scope>
    <source>
        <strain evidence="6">86-1</strain>
    </source>
</reference>
<sequence>MQDAQIIKAVSDIVGSENVVSDKEELVCYLFNARSRELSPNLPVLAVQPHTSAEVSQIMRLAYEHAIPVIPRGQGSCLSDNTTIDMPGTIILSLTHFKKIDIDPATLTAVVGPGAVTADIKKIAATHGLFYPPDPASFAYSTIGGNVATDAGGLQCVKYGTTKSYVAGLEVVLPTGDIIHCGSKCIKDVTGYNLTQLFTGSEGTLGVITEIILKLIPLPEGKKAMLAAFADVDKAAHAISEIMVSGVVPSIMEFMDNTLIRAVEEATHQGFPVDAAAMLLIEVDGYNNTLDAQAEKIRTVCERLGAVQIRIAATAEEAAHIWTARRMSLSALYKKARSRLSGDPAAPINRLADVLRKLEELGKKHNIVTGCYGHAGDGNVHPCILFNTDEEHQRAVQLRGEFHEYIISIGGTVSAEHGVGHEKIHYLERQLGKAQLHCLISIKKAIDPKNIMNPGCIFGEYIHG</sequence>
<dbReference type="InterPro" id="IPR016166">
    <property type="entry name" value="FAD-bd_PCMH"/>
</dbReference>
<keyword evidence="3" id="KW-0274">FAD</keyword>
<evidence type="ECO:0000256" key="3">
    <source>
        <dbReference type="ARBA" id="ARBA00022827"/>
    </source>
</evidence>
<dbReference type="InterPro" id="IPR016167">
    <property type="entry name" value="FAD-bd_PCMH_sub1"/>
</dbReference>
<dbReference type="Gene3D" id="3.30.70.2190">
    <property type="match status" value="1"/>
</dbReference>
<dbReference type="EMBL" id="FMJC01000002">
    <property type="protein sequence ID" value="SCM74396.1"/>
    <property type="molecule type" value="Genomic_DNA"/>
</dbReference>
<organism evidence="6">
    <name type="scientific">uncultured Desulfovibrio sp</name>
    <dbReference type="NCBI Taxonomy" id="167968"/>
    <lineage>
        <taxon>Bacteria</taxon>
        <taxon>Pseudomonadati</taxon>
        <taxon>Thermodesulfobacteriota</taxon>
        <taxon>Desulfovibrionia</taxon>
        <taxon>Desulfovibrionales</taxon>
        <taxon>Desulfovibrionaceae</taxon>
        <taxon>Desulfovibrio</taxon>
        <taxon>environmental samples</taxon>
    </lineage>
</organism>
<dbReference type="Gene3D" id="3.30.43.10">
    <property type="entry name" value="Uridine Diphospho-n-acetylenolpyruvylglucosamine Reductase, domain 2"/>
    <property type="match status" value="1"/>
</dbReference>
<evidence type="ECO:0000313" key="6">
    <source>
        <dbReference type="EMBL" id="SCM74396.1"/>
    </source>
</evidence>